<organism evidence="14 15">
    <name type="scientific">Formimonas warabiya</name>
    <dbReference type="NCBI Taxonomy" id="1761012"/>
    <lineage>
        <taxon>Bacteria</taxon>
        <taxon>Bacillati</taxon>
        <taxon>Bacillota</taxon>
        <taxon>Clostridia</taxon>
        <taxon>Eubacteriales</taxon>
        <taxon>Peptococcaceae</taxon>
        <taxon>Candidatus Formimonas</taxon>
    </lineage>
</organism>
<evidence type="ECO:0000259" key="12">
    <source>
        <dbReference type="Pfam" id="PF00401"/>
    </source>
</evidence>
<dbReference type="GO" id="GO:0046933">
    <property type="term" value="F:proton-transporting ATP synthase activity, rotational mechanism"/>
    <property type="evidence" value="ECO:0007669"/>
    <property type="project" value="UniProtKB-UniRule"/>
</dbReference>
<dbReference type="GO" id="GO:0005524">
    <property type="term" value="F:ATP binding"/>
    <property type="evidence" value="ECO:0007669"/>
    <property type="project" value="UniProtKB-UniRule"/>
</dbReference>
<dbReference type="PANTHER" id="PTHR13822:SF10">
    <property type="entry name" value="ATP SYNTHASE EPSILON CHAIN, CHLOROPLASTIC"/>
    <property type="match status" value="1"/>
</dbReference>
<dbReference type="AlphaFoldDB" id="A0A3G1KU53"/>
<protein>
    <recommendedName>
        <fullName evidence="9">ATP synthase epsilon chain</fullName>
    </recommendedName>
    <alternativeName>
        <fullName evidence="9">ATP synthase F1 sector epsilon subunit</fullName>
    </alternativeName>
    <alternativeName>
        <fullName evidence="9">F-ATPase epsilon subunit</fullName>
    </alternativeName>
</protein>
<evidence type="ECO:0000256" key="7">
    <source>
        <dbReference type="ARBA" id="ARBA00023196"/>
    </source>
</evidence>
<dbReference type="InterPro" id="IPR036771">
    <property type="entry name" value="ATPsynth_dsu/esu_N"/>
</dbReference>
<keyword evidence="9" id="KW-0375">Hydrogen ion transport</keyword>
<name>A0A3G1KU53_FORW1</name>
<dbReference type="GO" id="GO:0045259">
    <property type="term" value="C:proton-transporting ATP synthase complex"/>
    <property type="evidence" value="ECO:0007669"/>
    <property type="project" value="UniProtKB-KW"/>
</dbReference>
<comment type="similarity">
    <text evidence="2 9 10">Belongs to the ATPase epsilon chain family.</text>
</comment>
<keyword evidence="15" id="KW-1185">Reference proteome</keyword>
<evidence type="ECO:0000256" key="1">
    <source>
        <dbReference type="ARBA" id="ARBA00004202"/>
    </source>
</evidence>
<keyword evidence="4 9" id="KW-1003">Cell membrane</keyword>
<evidence type="ECO:0000256" key="4">
    <source>
        <dbReference type="ARBA" id="ARBA00022475"/>
    </source>
</evidence>
<evidence type="ECO:0000313" key="14">
    <source>
        <dbReference type="EMBL" id="ATW25976.1"/>
    </source>
</evidence>
<feature type="coiled-coil region" evidence="11">
    <location>
        <begin position="92"/>
        <end position="119"/>
    </location>
</feature>
<evidence type="ECO:0000256" key="6">
    <source>
        <dbReference type="ARBA" id="ARBA00023136"/>
    </source>
</evidence>
<keyword evidence="3 9" id="KW-0813">Transport</keyword>
<keyword evidence="5 9" id="KW-0406">Ion transport</keyword>
<accession>A0A3G1KU53</accession>
<dbReference type="RefSeq" id="WP_148135241.1">
    <property type="nucleotide sequence ID" value="NZ_CP017634.1"/>
</dbReference>
<dbReference type="NCBIfam" id="NF001846">
    <property type="entry name" value="PRK00571.1-3"/>
    <property type="match status" value="1"/>
</dbReference>
<comment type="subunit">
    <text evidence="9 10">F-type ATPases have 2 components, CF(1) - the catalytic core - and CF(0) - the membrane proton channel. CF(1) has five subunits: alpha(3), beta(3), gamma(1), delta(1), epsilon(1). CF(0) has three main subunits: a, b and c.</text>
</comment>
<dbReference type="Proteomes" id="UP000323521">
    <property type="component" value="Chromosome"/>
</dbReference>
<evidence type="ECO:0000313" key="15">
    <source>
        <dbReference type="Proteomes" id="UP000323521"/>
    </source>
</evidence>
<keyword evidence="7 9" id="KW-0139">CF(1)</keyword>
<dbReference type="KEGG" id="fwa:DCMF_15385"/>
<comment type="subcellular location">
    <subcellularLocation>
        <location evidence="1 9">Cell membrane</location>
        <topology evidence="1 9">Peripheral membrane protein</topology>
    </subcellularLocation>
</comment>
<dbReference type="PANTHER" id="PTHR13822">
    <property type="entry name" value="ATP SYNTHASE DELTA/EPSILON CHAIN"/>
    <property type="match status" value="1"/>
</dbReference>
<dbReference type="EMBL" id="CP017634">
    <property type="protein sequence ID" value="ATW25976.1"/>
    <property type="molecule type" value="Genomic_DNA"/>
</dbReference>
<dbReference type="NCBIfam" id="NF009980">
    <property type="entry name" value="PRK13446.1"/>
    <property type="match status" value="1"/>
</dbReference>
<feature type="domain" description="ATP synthase epsilon subunit C-terminal" evidence="12">
    <location>
        <begin position="88"/>
        <end position="133"/>
    </location>
</feature>
<dbReference type="SUPFAM" id="SSF51344">
    <property type="entry name" value="Epsilon subunit of F1F0-ATP synthase N-terminal domain"/>
    <property type="match status" value="1"/>
</dbReference>
<feature type="domain" description="ATP synthase F1 complex delta/epsilon subunit N-terminal" evidence="13">
    <location>
        <begin position="7"/>
        <end position="84"/>
    </location>
</feature>
<dbReference type="OrthoDB" id="9804110at2"/>
<reference evidence="14 15" key="1">
    <citation type="submission" date="2016-10" db="EMBL/GenBank/DDBJ databases">
        <title>Complete Genome Sequence of Peptococcaceae strain DCMF.</title>
        <authorList>
            <person name="Edwards R.J."/>
            <person name="Holland S.I."/>
            <person name="Deshpande N.P."/>
            <person name="Wong Y.K."/>
            <person name="Ertan H."/>
            <person name="Manefield M."/>
            <person name="Russell T.L."/>
            <person name="Lee M.J."/>
        </authorList>
    </citation>
    <scope>NUCLEOTIDE SEQUENCE [LARGE SCALE GENOMIC DNA]</scope>
    <source>
        <strain evidence="14 15">DCMF</strain>
    </source>
</reference>
<dbReference type="Pfam" id="PF00401">
    <property type="entry name" value="ATP-synt_DE"/>
    <property type="match status" value="1"/>
</dbReference>
<evidence type="ECO:0000256" key="11">
    <source>
        <dbReference type="SAM" id="Coils"/>
    </source>
</evidence>
<dbReference type="Gene3D" id="1.20.5.440">
    <property type="entry name" value="ATP synthase delta/epsilon subunit, C-terminal domain"/>
    <property type="match status" value="1"/>
</dbReference>
<gene>
    <name evidence="9" type="primary">atpC</name>
    <name evidence="14" type="ORF">DCMF_15385</name>
</gene>
<dbReference type="SUPFAM" id="SSF46604">
    <property type="entry name" value="Epsilon subunit of F1F0-ATP synthase C-terminal domain"/>
    <property type="match status" value="1"/>
</dbReference>
<dbReference type="NCBIfam" id="TIGR01216">
    <property type="entry name" value="ATP_synt_epsi"/>
    <property type="match status" value="1"/>
</dbReference>
<dbReference type="CDD" id="cd12152">
    <property type="entry name" value="F1-ATPase_delta"/>
    <property type="match status" value="1"/>
</dbReference>
<dbReference type="HAMAP" id="MF_00530">
    <property type="entry name" value="ATP_synth_epsil_bac"/>
    <property type="match status" value="1"/>
</dbReference>
<evidence type="ECO:0000256" key="2">
    <source>
        <dbReference type="ARBA" id="ARBA00005712"/>
    </source>
</evidence>
<dbReference type="InterPro" id="IPR001469">
    <property type="entry name" value="ATP_synth_F1_dsu/esu"/>
</dbReference>
<dbReference type="Gene3D" id="2.60.15.10">
    <property type="entry name" value="F0F1 ATP synthase delta/epsilon subunit, N-terminal"/>
    <property type="match status" value="1"/>
</dbReference>
<comment type="function">
    <text evidence="9">Produces ATP from ADP in the presence of a proton gradient across the membrane.</text>
</comment>
<dbReference type="InterPro" id="IPR036794">
    <property type="entry name" value="ATP_F1_dsu/esu_C_sf"/>
</dbReference>
<evidence type="ECO:0000256" key="5">
    <source>
        <dbReference type="ARBA" id="ARBA00023065"/>
    </source>
</evidence>
<dbReference type="GO" id="GO:0005886">
    <property type="term" value="C:plasma membrane"/>
    <property type="evidence" value="ECO:0007669"/>
    <property type="project" value="UniProtKB-SubCell"/>
</dbReference>
<evidence type="ECO:0000256" key="8">
    <source>
        <dbReference type="ARBA" id="ARBA00023310"/>
    </source>
</evidence>
<dbReference type="InterPro" id="IPR020547">
    <property type="entry name" value="ATP_synth_F1_esu_C"/>
</dbReference>
<keyword evidence="11" id="KW-0175">Coiled coil</keyword>
<evidence type="ECO:0000259" key="13">
    <source>
        <dbReference type="Pfam" id="PF02823"/>
    </source>
</evidence>
<keyword evidence="8 9" id="KW-0066">ATP synthesis</keyword>
<evidence type="ECO:0000256" key="9">
    <source>
        <dbReference type="HAMAP-Rule" id="MF_00530"/>
    </source>
</evidence>
<evidence type="ECO:0000256" key="3">
    <source>
        <dbReference type="ARBA" id="ARBA00022448"/>
    </source>
</evidence>
<dbReference type="InterPro" id="IPR020546">
    <property type="entry name" value="ATP_synth_F1_dsu/esu_N"/>
</dbReference>
<sequence length="133" mass="14395">MADNPITFDVVTPEKIIFSGAIESVIVPGALGYLEVLRGHAPLVTALDVGVVTIKQDGKEKKMAISGGFMEVIQNKVTVLADTAELGEKIDVTRAEEAKDRAERRLTEHAADLDVLRAEMALKRAISRIRAAK</sequence>
<dbReference type="Pfam" id="PF02823">
    <property type="entry name" value="ATP-synt_DE_N"/>
    <property type="match status" value="1"/>
</dbReference>
<proteinExistence type="inferred from homology"/>
<evidence type="ECO:0000256" key="10">
    <source>
        <dbReference type="RuleBase" id="RU003656"/>
    </source>
</evidence>
<keyword evidence="6 9" id="KW-0472">Membrane</keyword>